<name>A0A7Y9E5H1_9ACTN</name>
<dbReference type="Gene3D" id="3.40.50.300">
    <property type="entry name" value="P-loop containing nucleotide triphosphate hydrolases"/>
    <property type="match status" value="1"/>
</dbReference>
<dbReference type="InterPro" id="IPR017871">
    <property type="entry name" value="ABC_transporter-like_CS"/>
</dbReference>
<sequence>MSLVAAHDLRLSYGDTPALDGCSLSVEAGERVAMMGPSGSGKSTLLHCLAGVLRPDAGTVMFDGVDVVPLSESRRSRLRLERMGVVFQFGDLVPELSLAENVMLPAQLLGMSSARARSRALALLDELGVADVAHRRAGTVSGGQAQRAAVARAIVHEPAVVYADEPTGSLDTVNAELVLDALVDLTGRSGAALVVVTHDHQVAAHLDRLVTMRDGRVTQPAGVGA</sequence>
<keyword evidence="1" id="KW-0547">Nucleotide-binding</keyword>
<dbReference type="GO" id="GO:0016887">
    <property type="term" value="F:ATP hydrolysis activity"/>
    <property type="evidence" value="ECO:0007669"/>
    <property type="project" value="InterPro"/>
</dbReference>
<keyword evidence="5" id="KW-1185">Reference proteome</keyword>
<proteinExistence type="predicted"/>
<dbReference type="InterPro" id="IPR003593">
    <property type="entry name" value="AAA+_ATPase"/>
</dbReference>
<evidence type="ECO:0000313" key="5">
    <source>
        <dbReference type="Proteomes" id="UP000535511"/>
    </source>
</evidence>
<dbReference type="RefSeq" id="WP_179663245.1">
    <property type="nucleotide sequence ID" value="NZ_JACCBG010000001.1"/>
</dbReference>
<dbReference type="InterPro" id="IPR003439">
    <property type="entry name" value="ABC_transporter-like_ATP-bd"/>
</dbReference>
<evidence type="ECO:0000256" key="2">
    <source>
        <dbReference type="ARBA" id="ARBA00022840"/>
    </source>
</evidence>
<dbReference type="InterPro" id="IPR027417">
    <property type="entry name" value="P-loop_NTPase"/>
</dbReference>
<dbReference type="Pfam" id="PF00005">
    <property type="entry name" value="ABC_tran"/>
    <property type="match status" value="1"/>
</dbReference>
<reference evidence="4 5" key="1">
    <citation type="submission" date="2020-07" db="EMBL/GenBank/DDBJ databases">
        <title>Sequencing the genomes of 1000 actinobacteria strains.</title>
        <authorList>
            <person name="Klenk H.-P."/>
        </authorList>
    </citation>
    <scope>NUCLEOTIDE SEQUENCE [LARGE SCALE GENOMIC DNA]</scope>
    <source>
        <strain evidence="4 5">DSM 21350</strain>
    </source>
</reference>
<dbReference type="PANTHER" id="PTHR24220:SF685">
    <property type="entry name" value="ABC TRANSPORTER RELATED"/>
    <property type="match status" value="1"/>
</dbReference>
<dbReference type="EMBL" id="JACCBG010000001">
    <property type="protein sequence ID" value="NYD41505.1"/>
    <property type="molecule type" value="Genomic_DNA"/>
</dbReference>
<protein>
    <submittedName>
        <fullName evidence="4">Putative ABC transport system ATP-binding protein</fullName>
    </submittedName>
</protein>
<gene>
    <name evidence="4" type="ORF">BJZ21_001588</name>
</gene>
<dbReference type="GO" id="GO:0005524">
    <property type="term" value="F:ATP binding"/>
    <property type="evidence" value="ECO:0007669"/>
    <property type="project" value="UniProtKB-KW"/>
</dbReference>
<accession>A0A7Y9E5H1</accession>
<comment type="caution">
    <text evidence="4">The sequence shown here is derived from an EMBL/GenBank/DDBJ whole genome shotgun (WGS) entry which is preliminary data.</text>
</comment>
<dbReference type="PANTHER" id="PTHR24220">
    <property type="entry name" value="IMPORT ATP-BINDING PROTEIN"/>
    <property type="match status" value="1"/>
</dbReference>
<dbReference type="InterPro" id="IPR015854">
    <property type="entry name" value="ABC_transpr_LolD-like"/>
</dbReference>
<feature type="domain" description="ABC transporter" evidence="3">
    <location>
        <begin position="4"/>
        <end position="225"/>
    </location>
</feature>
<dbReference type="Proteomes" id="UP000535511">
    <property type="component" value="Unassembled WGS sequence"/>
</dbReference>
<evidence type="ECO:0000313" key="4">
    <source>
        <dbReference type="EMBL" id="NYD41505.1"/>
    </source>
</evidence>
<dbReference type="PROSITE" id="PS50893">
    <property type="entry name" value="ABC_TRANSPORTER_2"/>
    <property type="match status" value="1"/>
</dbReference>
<dbReference type="AlphaFoldDB" id="A0A7Y9E5H1"/>
<evidence type="ECO:0000259" key="3">
    <source>
        <dbReference type="PROSITE" id="PS50893"/>
    </source>
</evidence>
<evidence type="ECO:0000256" key="1">
    <source>
        <dbReference type="ARBA" id="ARBA00022741"/>
    </source>
</evidence>
<dbReference type="GO" id="GO:0005886">
    <property type="term" value="C:plasma membrane"/>
    <property type="evidence" value="ECO:0007669"/>
    <property type="project" value="TreeGrafter"/>
</dbReference>
<dbReference type="PROSITE" id="PS00211">
    <property type="entry name" value="ABC_TRANSPORTER_1"/>
    <property type="match status" value="1"/>
</dbReference>
<dbReference type="GO" id="GO:0022857">
    <property type="term" value="F:transmembrane transporter activity"/>
    <property type="evidence" value="ECO:0007669"/>
    <property type="project" value="TreeGrafter"/>
</dbReference>
<dbReference type="SMART" id="SM00382">
    <property type="entry name" value="AAA"/>
    <property type="match status" value="1"/>
</dbReference>
<dbReference type="SUPFAM" id="SSF52540">
    <property type="entry name" value="P-loop containing nucleoside triphosphate hydrolases"/>
    <property type="match status" value="1"/>
</dbReference>
<organism evidence="4 5">
    <name type="scientific">Nocardioides panaciterrulae</name>
    <dbReference type="NCBI Taxonomy" id="661492"/>
    <lineage>
        <taxon>Bacteria</taxon>
        <taxon>Bacillati</taxon>
        <taxon>Actinomycetota</taxon>
        <taxon>Actinomycetes</taxon>
        <taxon>Propionibacteriales</taxon>
        <taxon>Nocardioidaceae</taxon>
        <taxon>Nocardioides</taxon>
    </lineage>
</organism>
<keyword evidence="2 4" id="KW-0067">ATP-binding</keyword>